<organism evidence="2 3">
    <name type="scientific">Desulfonema ishimotonii</name>
    <dbReference type="NCBI Taxonomy" id="45657"/>
    <lineage>
        <taxon>Bacteria</taxon>
        <taxon>Pseudomonadati</taxon>
        <taxon>Thermodesulfobacteriota</taxon>
        <taxon>Desulfobacteria</taxon>
        <taxon>Desulfobacterales</taxon>
        <taxon>Desulfococcaceae</taxon>
        <taxon>Desulfonema</taxon>
    </lineage>
</organism>
<reference evidence="3" key="1">
    <citation type="submission" date="2017-11" db="EMBL/GenBank/DDBJ databases">
        <authorList>
            <person name="Watanabe M."/>
            <person name="Kojima H."/>
        </authorList>
    </citation>
    <scope>NUCLEOTIDE SEQUENCE [LARGE SCALE GENOMIC DNA]</scope>
    <source>
        <strain evidence="3">Tokyo 01</strain>
    </source>
</reference>
<dbReference type="OrthoDB" id="9765721at2"/>
<comment type="caution">
    <text evidence="2">The sequence shown here is derived from an EMBL/GenBank/DDBJ whole genome shotgun (WGS) entry which is preliminary data.</text>
</comment>
<sequence length="355" mass="40085">MNDPRFDVIFQGKLLPGHDEESVRPGLLRFLRADEPSLARLFRSGKWLVRGNVSLGTARCYETAFRRAGAECTIEESIPRRTDQEAPPPFLTPGYLSFSPYPFSPGVFAWHRPQAVTDKACHPVFYIQPTLPIIGKGAAFLLSALLSFLMQWYLTFVIGGGFGVDDTIFLSLAIYFLGIYGLYSLLTGWKRFQFYFHSENRHRFAEMKSAALFKLRYDRYAVYDGGKNRIGTVGKDRYHNLYSATDRSGNPVFTARKPSDIRKILSDTISEIKDNYIDSEAWDMFQQFSDIGDGLKPEAPPPDDAAPLFFIFNADGQLIGGVRSDERLELGRINLAERKGDNRLLMALCLMIAGI</sequence>
<dbReference type="Proteomes" id="UP000288096">
    <property type="component" value="Unassembled WGS sequence"/>
</dbReference>
<accession>A0A401G1Y7</accession>
<evidence type="ECO:0000256" key="1">
    <source>
        <dbReference type="SAM" id="Phobius"/>
    </source>
</evidence>
<dbReference type="AlphaFoldDB" id="A0A401G1Y7"/>
<proteinExistence type="predicted"/>
<protein>
    <submittedName>
        <fullName evidence="2">Uncharacterized protein</fullName>
    </submittedName>
</protein>
<evidence type="ECO:0000313" key="2">
    <source>
        <dbReference type="EMBL" id="GBC63227.1"/>
    </source>
</evidence>
<keyword evidence="3" id="KW-1185">Reference proteome</keyword>
<name>A0A401G1Y7_9BACT</name>
<evidence type="ECO:0000313" key="3">
    <source>
        <dbReference type="Proteomes" id="UP000288096"/>
    </source>
</evidence>
<keyword evidence="1" id="KW-0812">Transmembrane</keyword>
<keyword evidence="1" id="KW-0472">Membrane</keyword>
<reference evidence="3" key="2">
    <citation type="submission" date="2019-01" db="EMBL/GenBank/DDBJ databases">
        <title>Genome sequence of Desulfonema ishimotonii strain Tokyo 01.</title>
        <authorList>
            <person name="Fukui M."/>
        </authorList>
    </citation>
    <scope>NUCLEOTIDE SEQUENCE [LARGE SCALE GENOMIC DNA]</scope>
    <source>
        <strain evidence="3">Tokyo 01</strain>
    </source>
</reference>
<feature type="transmembrane region" description="Helical" evidence="1">
    <location>
        <begin position="168"/>
        <end position="186"/>
    </location>
</feature>
<gene>
    <name evidence="2" type="ORF">DENIS_4221</name>
</gene>
<dbReference type="RefSeq" id="WP_124330322.1">
    <property type="nucleotide sequence ID" value="NZ_BEXT01000001.1"/>
</dbReference>
<feature type="transmembrane region" description="Helical" evidence="1">
    <location>
        <begin position="138"/>
        <end position="162"/>
    </location>
</feature>
<keyword evidence="1" id="KW-1133">Transmembrane helix</keyword>
<dbReference type="EMBL" id="BEXT01000001">
    <property type="protein sequence ID" value="GBC63227.1"/>
    <property type="molecule type" value="Genomic_DNA"/>
</dbReference>